<dbReference type="Pfam" id="PF11807">
    <property type="entry name" value="UstYa"/>
    <property type="match status" value="1"/>
</dbReference>
<sequence length="304" mass="34559">MTSTYYSHTKDSDVGEYVELEQQEPLLYPPGKDNGTEEAEESFGNDISPLRLTLYFAGIILLSFSCFATLHILLTPPAPSIEPPKIFPELLYSPVEHLVRYKLQKFHTGFFNDEEPSVFDGPSTDAMDKAWTDLYDIYTYAISSLAEEENKHLPDPTVPSFGNMSRLYGGLDVFHQLHCLDYVRMAIEPERYGNPHSKHSLRGKRRASKDLPHVSDAEHVSHCIDMIRQSLMCSADISVISWYMPEASSPEHTPKPLPRFDQTRMCRDFDGLRDWARSRTPDADGLESVMPHADHGHGNGHNRF</sequence>
<dbReference type="Proteomes" id="UP000027073">
    <property type="component" value="Unassembled WGS sequence"/>
</dbReference>
<keyword evidence="4" id="KW-0472">Membrane</keyword>
<feature type="transmembrane region" description="Helical" evidence="4">
    <location>
        <begin position="52"/>
        <end position="74"/>
    </location>
</feature>
<dbReference type="OrthoDB" id="3687641at2759"/>
<name>A0A067NFH3_PLEO1</name>
<dbReference type="InParanoid" id="A0A067NFH3"/>
<feature type="compositionally biased region" description="Basic residues" evidence="3">
    <location>
        <begin position="196"/>
        <end position="207"/>
    </location>
</feature>
<accession>A0A067NFH3</accession>
<evidence type="ECO:0000313" key="5">
    <source>
        <dbReference type="EMBL" id="KDQ26609.1"/>
    </source>
</evidence>
<proteinExistence type="inferred from homology"/>
<dbReference type="InterPro" id="IPR021765">
    <property type="entry name" value="UstYa-like"/>
</dbReference>
<feature type="region of interest" description="Disordered" evidence="3">
    <location>
        <begin position="280"/>
        <end position="304"/>
    </location>
</feature>
<evidence type="ECO:0000256" key="2">
    <source>
        <dbReference type="ARBA" id="ARBA00035112"/>
    </source>
</evidence>
<dbReference type="PANTHER" id="PTHR33365:SF4">
    <property type="entry name" value="CYCLOCHLOROTINE BIOSYNTHESIS PROTEIN O"/>
    <property type="match status" value="1"/>
</dbReference>
<gene>
    <name evidence="5" type="ORF">PLEOSDRAFT_159473</name>
</gene>
<dbReference type="AlphaFoldDB" id="A0A067NFH3"/>
<evidence type="ECO:0000256" key="4">
    <source>
        <dbReference type="SAM" id="Phobius"/>
    </source>
</evidence>
<comment type="similarity">
    <text evidence="2">Belongs to the ustYa family.</text>
</comment>
<dbReference type="EMBL" id="KL198009">
    <property type="protein sequence ID" value="KDQ26609.1"/>
    <property type="molecule type" value="Genomic_DNA"/>
</dbReference>
<dbReference type="HOGENOM" id="CLU_042941_0_2_1"/>
<feature type="region of interest" description="Disordered" evidence="3">
    <location>
        <begin position="193"/>
        <end position="212"/>
    </location>
</feature>
<organism evidence="5 6">
    <name type="scientific">Pleurotus ostreatus (strain PC15)</name>
    <name type="common">Oyster mushroom</name>
    <dbReference type="NCBI Taxonomy" id="1137138"/>
    <lineage>
        <taxon>Eukaryota</taxon>
        <taxon>Fungi</taxon>
        <taxon>Dikarya</taxon>
        <taxon>Basidiomycota</taxon>
        <taxon>Agaricomycotina</taxon>
        <taxon>Agaricomycetes</taxon>
        <taxon>Agaricomycetidae</taxon>
        <taxon>Agaricales</taxon>
        <taxon>Pleurotineae</taxon>
        <taxon>Pleurotaceae</taxon>
        <taxon>Pleurotus</taxon>
    </lineage>
</organism>
<keyword evidence="4" id="KW-1133">Transmembrane helix</keyword>
<evidence type="ECO:0008006" key="7">
    <source>
        <dbReference type="Google" id="ProtNLM"/>
    </source>
</evidence>
<dbReference type="STRING" id="1137138.A0A067NFH3"/>
<evidence type="ECO:0000313" key="6">
    <source>
        <dbReference type="Proteomes" id="UP000027073"/>
    </source>
</evidence>
<dbReference type="VEuPathDB" id="FungiDB:PLEOSDRAFT_159473"/>
<dbReference type="PANTHER" id="PTHR33365">
    <property type="entry name" value="YALI0B05434P"/>
    <property type="match status" value="1"/>
</dbReference>
<reference evidence="6" key="1">
    <citation type="journal article" date="2014" name="Proc. Natl. Acad. Sci. U.S.A.">
        <title>Extensive sampling of basidiomycete genomes demonstrates inadequacy of the white-rot/brown-rot paradigm for wood decay fungi.</title>
        <authorList>
            <person name="Riley R."/>
            <person name="Salamov A.A."/>
            <person name="Brown D.W."/>
            <person name="Nagy L.G."/>
            <person name="Floudas D."/>
            <person name="Held B.W."/>
            <person name="Levasseur A."/>
            <person name="Lombard V."/>
            <person name="Morin E."/>
            <person name="Otillar R."/>
            <person name="Lindquist E.A."/>
            <person name="Sun H."/>
            <person name="LaButti K.M."/>
            <person name="Schmutz J."/>
            <person name="Jabbour D."/>
            <person name="Luo H."/>
            <person name="Baker S.E."/>
            <person name="Pisabarro A.G."/>
            <person name="Walton J.D."/>
            <person name="Blanchette R.A."/>
            <person name="Henrissat B."/>
            <person name="Martin F."/>
            <person name="Cullen D."/>
            <person name="Hibbett D.S."/>
            <person name="Grigoriev I.V."/>
        </authorList>
    </citation>
    <scope>NUCLEOTIDE SEQUENCE [LARGE SCALE GENOMIC DNA]</scope>
    <source>
        <strain evidence="6">PC15</strain>
    </source>
</reference>
<dbReference type="GO" id="GO:0043386">
    <property type="term" value="P:mycotoxin biosynthetic process"/>
    <property type="evidence" value="ECO:0007669"/>
    <property type="project" value="InterPro"/>
</dbReference>
<keyword evidence="4" id="KW-0812">Transmembrane</keyword>
<comment type="pathway">
    <text evidence="1">Mycotoxin biosynthesis.</text>
</comment>
<evidence type="ECO:0000256" key="3">
    <source>
        <dbReference type="SAM" id="MobiDB-lite"/>
    </source>
</evidence>
<evidence type="ECO:0000256" key="1">
    <source>
        <dbReference type="ARBA" id="ARBA00004685"/>
    </source>
</evidence>
<protein>
    <recommendedName>
        <fullName evidence="7">Cyclochlorotine biosynthesis protein O</fullName>
    </recommendedName>
</protein>